<dbReference type="Pfam" id="PF13614">
    <property type="entry name" value="AAA_31"/>
    <property type="match status" value="1"/>
</dbReference>
<dbReference type="InterPro" id="IPR050678">
    <property type="entry name" value="DNA_Partitioning_ATPase"/>
</dbReference>
<protein>
    <submittedName>
        <fullName evidence="2">ParA</fullName>
    </submittedName>
</protein>
<reference evidence="2" key="1">
    <citation type="journal article" date="2021" name="Proc. Natl. Acad. Sci. U.S.A.">
        <title>A Catalog of Tens of Thousands of Viruses from Human Metagenomes Reveals Hidden Associations with Chronic Diseases.</title>
        <authorList>
            <person name="Tisza M.J."/>
            <person name="Buck C.B."/>
        </authorList>
    </citation>
    <scope>NUCLEOTIDE SEQUENCE</scope>
    <source>
        <strain evidence="2">Ct5Tq8</strain>
    </source>
</reference>
<organism evidence="2">
    <name type="scientific">Myoviridae sp. ct5Tq8</name>
    <dbReference type="NCBI Taxonomy" id="2826612"/>
    <lineage>
        <taxon>Viruses</taxon>
        <taxon>Duplodnaviria</taxon>
        <taxon>Heunggongvirae</taxon>
        <taxon>Uroviricota</taxon>
        <taxon>Caudoviricetes</taxon>
    </lineage>
</organism>
<dbReference type="InterPro" id="IPR025669">
    <property type="entry name" value="AAA_dom"/>
</dbReference>
<sequence>MRNVIAFLNMKGGVCKTSLCKEIGLYLAEQYNKKILIIDIDPQSNCTQSFLGRYNILKNELITNDSHLPSIQKIFSPGQGRLDEPQLSEIILELSENLHIIPGELRTIFMERETTGGAAEQRLYNFLDEHKIKEQYDYILIDCPPTYSFYTIAALLASDLYLIPVTPDAYSLLGVDLLEQVIHNLKSNYRLNFQNHPLDNLGIIFTKISKRPRSGIKNNIEQIKEAYEDKDMPFFENSYLKADKIVTSKLSTFILDRQDENLRRNLDMICKEFMNKVGEYNE</sequence>
<evidence type="ECO:0000313" key="2">
    <source>
        <dbReference type="EMBL" id="DAD92511.1"/>
    </source>
</evidence>
<dbReference type="PANTHER" id="PTHR13696:SF99">
    <property type="entry name" value="COBYRINIC ACID AC-DIAMIDE SYNTHASE"/>
    <property type="match status" value="1"/>
</dbReference>
<dbReference type="CDD" id="cd02042">
    <property type="entry name" value="ParAB_family"/>
    <property type="match status" value="1"/>
</dbReference>
<accession>A0A8S5NDQ2</accession>
<dbReference type="InterPro" id="IPR027417">
    <property type="entry name" value="P-loop_NTPase"/>
</dbReference>
<feature type="domain" description="AAA" evidence="1">
    <location>
        <begin position="3"/>
        <end position="192"/>
    </location>
</feature>
<dbReference type="EMBL" id="BK015138">
    <property type="protein sequence ID" value="DAD92511.1"/>
    <property type="molecule type" value="Genomic_DNA"/>
</dbReference>
<dbReference type="Gene3D" id="3.40.50.300">
    <property type="entry name" value="P-loop containing nucleotide triphosphate hydrolases"/>
    <property type="match status" value="1"/>
</dbReference>
<evidence type="ECO:0000259" key="1">
    <source>
        <dbReference type="Pfam" id="PF13614"/>
    </source>
</evidence>
<dbReference type="PANTHER" id="PTHR13696">
    <property type="entry name" value="P-LOOP CONTAINING NUCLEOSIDE TRIPHOSPHATE HYDROLASE"/>
    <property type="match status" value="1"/>
</dbReference>
<proteinExistence type="predicted"/>
<name>A0A8S5NDQ2_9CAUD</name>
<dbReference type="SUPFAM" id="SSF52540">
    <property type="entry name" value="P-loop containing nucleoside triphosphate hydrolases"/>
    <property type="match status" value="1"/>
</dbReference>